<feature type="transmembrane region" description="Helical" evidence="1">
    <location>
        <begin position="94"/>
        <end position="115"/>
    </location>
</feature>
<name>A0A381XJM3_9ZZZZ</name>
<feature type="transmembrane region" description="Helical" evidence="1">
    <location>
        <begin position="71"/>
        <end position="88"/>
    </location>
</feature>
<feature type="transmembrane region" description="Helical" evidence="1">
    <location>
        <begin position="34"/>
        <end position="50"/>
    </location>
</feature>
<accession>A0A381XJM3</accession>
<gene>
    <name evidence="2" type="ORF">METZ01_LOCUS117221</name>
</gene>
<dbReference type="AlphaFoldDB" id="A0A381XJM3"/>
<evidence type="ECO:0000313" key="2">
    <source>
        <dbReference type="EMBL" id="SVA64367.1"/>
    </source>
</evidence>
<reference evidence="2" key="1">
    <citation type="submission" date="2018-05" db="EMBL/GenBank/DDBJ databases">
        <authorList>
            <person name="Lanie J.A."/>
            <person name="Ng W.-L."/>
            <person name="Kazmierczak K.M."/>
            <person name="Andrzejewski T.M."/>
            <person name="Davidsen T.M."/>
            <person name="Wayne K.J."/>
            <person name="Tettelin H."/>
            <person name="Glass J.I."/>
            <person name="Rusch D."/>
            <person name="Podicherti R."/>
            <person name="Tsui H.-C.T."/>
            <person name="Winkler M.E."/>
        </authorList>
    </citation>
    <scope>NUCLEOTIDE SEQUENCE</scope>
</reference>
<feature type="transmembrane region" description="Helical" evidence="1">
    <location>
        <begin position="12"/>
        <end position="28"/>
    </location>
</feature>
<evidence type="ECO:0000256" key="1">
    <source>
        <dbReference type="SAM" id="Phobius"/>
    </source>
</evidence>
<keyword evidence="1" id="KW-0812">Transmembrane</keyword>
<protein>
    <submittedName>
        <fullName evidence="2">Uncharacterized protein</fullName>
    </submittedName>
</protein>
<proteinExistence type="predicted"/>
<organism evidence="2">
    <name type="scientific">marine metagenome</name>
    <dbReference type="NCBI Taxonomy" id="408172"/>
    <lineage>
        <taxon>unclassified sequences</taxon>
        <taxon>metagenomes</taxon>
        <taxon>ecological metagenomes</taxon>
    </lineage>
</organism>
<sequence length="116" mass="13184">MLEENYDEQKWAIGTLFVFLIFLIFSGLSDFVEIGIAVCTFLVSWLAVSYSIRTFGKGSTSNEDIQKEMQIFSIILIIVLALITILGVNQYSDYAFVILGFTLTWIVRSLAIKYFS</sequence>
<keyword evidence="1" id="KW-1133">Transmembrane helix</keyword>
<keyword evidence="1" id="KW-0472">Membrane</keyword>
<dbReference type="EMBL" id="UINC01015250">
    <property type="protein sequence ID" value="SVA64367.1"/>
    <property type="molecule type" value="Genomic_DNA"/>
</dbReference>